<dbReference type="SUPFAM" id="SSF81631">
    <property type="entry name" value="PAP/OAS1 substrate-binding domain"/>
    <property type="match status" value="1"/>
</dbReference>
<dbReference type="Gene3D" id="1.10.1410.10">
    <property type="match status" value="1"/>
</dbReference>
<reference evidence="7" key="2">
    <citation type="submission" date="2024-04" db="EMBL/GenBank/DDBJ databases">
        <authorList>
            <person name="Chen Y."/>
            <person name="Shah S."/>
            <person name="Dougan E. K."/>
            <person name="Thang M."/>
            <person name="Chan C."/>
        </authorList>
    </citation>
    <scope>NUCLEOTIDE SEQUENCE [LARGE SCALE GENOMIC DNA]</scope>
</reference>
<feature type="domain" description="PAP-associated" evidence="5">
    <location>
        <begin position="583"/>
        <end position="657"/>
    </location>
</feature>
<dbReference type="OrthoDB" id="286464at2759"/>
<evidence type="ECO:0000256" key="2">
    <source>
        <dbReference type="ARBA" id="ARBA00022842"/>
    </source>
</evidence>
<protein>
    <submittedName>
        <fullName evidence="8">Poly(A) RNA polymerase cid14 (PAP) (Caffeine-induced death protein 14) (Polynucleotide adenylyltransferase cid14)</fullName>
    </submittedName>
</protein>
<feature type="coiled-coil region" evidence="3">
    <location>
        <begin position="75"/>
        <end position="102"/>
    </location>
</feature>
<dbReference type="EMBL" id="CAMXCT010006401">
    <property type="protein sequence ID" value="CAI4014520.1"/>
    <property type="molecule type" value="Genomic_DNA"/>
</dbReference>
<dbReference type="SUPFAM" id="SSF81301">
    <property type="entry name" value="Nucleotidyltransferase"/>
    <property type="match status" value="1"/>
</dbReference>
<dbReference type="PANTHER" id="PTHR23092:SF48">
    <property type="entry name" value="NUCLEOTIDYLTRANSFERASE FAMILY PROTEIN"/>
    <property type="match status" value="1"/>
</dbReference>
<sequence length="768" mass="85830">MSEWDWDHWDHLSQGSMPASLDEGALYPVGLESRFAYLFDSPARSHVTTALASQATAEDDVELRAQWEDENLVEWQKLTEALEKSEAEKEMWRRKADELEALVLQSADRQGDDALERSVSSEVERAEKAKRRRPSLGAVDDEARRKWRYLVLLLLARLQLDIRDDIRDAKRSDGPASPVEVEGTRIGRAVSLDLTEGPQVAHAVEYRKRALVTFNARVKGGQCCDAATQTAPAITLSKMYGGIVPHYIQRELARLGQENQLLRYRIASVAMSQPKRNAVRHQATQTAPALTFSTGRGRQVSAVTTMTRLPHSLTHQVPPSRYEPPEEQMLQASILAFVRSVEMQIESQAPYRRAVITNCKRVAQTLWPRSTLELYGSYASGLGLRNSGLDLLLKVHPSIHGFSARAVSGETPDEQAALSPIEEDDEQLRQLKLEEVSPAHSTRSVRGPLSGWQQQLSDRLAKEKWVVSDSIRVAAHAAIPVLSFAAAPEVKRVTENEEFMTCSTRVDICLHDSGYRGLRSKALINFLLSRYPLARPVTLVLKQWLIEQAYSMSHSGGLCSYGLLLMVIAFLQYSPANTAAAALVGFLDFYGHRFDPQLYGVSVARSAFLPRKSPMSWPPQQAELVERGFLARNAGDTGEEAHRFDPLLVEDPVNPTNNVGRNCFRIRQIQRSLARAADLIAGKEGTTTLRAILRVDGPGQEAEESSWHMAKHDQHEDLYLSLVEHGNGRNLMLPISAQGRMARSHLPQQWDSVVRYAESTGRLPGMRY</sequence>
<proteinExistence type="predicted"/>
<feature type="region of interest" description="Disordered" evidence="4">
    <location>
        <begin position="113"/>
        <end position="132"/>
    </location>
</feature>
<keyword evidence="8" id="KW-0808">Transferase</keyword>
<dbReference type="GO" id="GO:0043634">
    <property type="term" value="P:polyadenylation-dependent ncRNA catabolic process"/>
    <property type="evidence" value="ECO:0007669"/>
    <property type="project" value="TreeGrafter"/>
</dbReference>
<dbReference type="Gene3D" id="3.30.460.10">
    <property type="entry name" value="Beta Polymerase, domain 2"/>
    <property type="match status" value="1"/>
</dbReference>
<keyword evidence="8" id="KW-0548">Nucleotidyltransferase</keyword>
<dbReference type="Proteomes" id="UP001152797">
    <property type="component" value="Unassembled WGS sequence"/>
</dbReference>
<evidence type="ECO:0000313" key="8">
    <source>
        <dbReference type="EMBL" id="CAL4801832.1"/>
    </source>
</evidence>
<dbReference type="GO" id="GO:0031499">
    <property type="term" value="C:TRAMP complex"/>
    <property type="evidence" value="ECO:0007669"/>
    <property type="project" value="TreeGrafter"/>
</dbReference>
<keyword evidence="9" id="KW-1185">Reference proteome</keyword>
<reference evidence="6" key="1">
    <citation type="submission" date="2022-10" db="EMBL/GenBank/DDBJ databases">
        <authorList>
            <person name="Chen Y."/>
            <person name="Dougan E. K."/>
            <person name="Chan C."/>
            <person name="Rhodes N."/>
            <person name="Thang M."/>
        </authorList>
    </citation>
    <scope>NUCLEOTIDE SEQUENCE</scope>
</reference>
<keyword evidence="3" id="KW-0175">Coiled coil</keyword>
<name>A0A9P1DRU4_9DINO</name>
<dbReference type="PANTHER" id="PTHR23092">
    <property type="entry name" value="POLY(A) RNA POLYMERASE"/>
    <property type="match status" value="1"/>
</dbReference>
<dbReference type="AlphaFoldDB" id="A0A9P1DRU4"/>
<evidence type="ECO:0000256" key="4">
    <source>
        <dbReference type="SAM" id="MobiDB-lite"/>
    </source>
</evidence>
<dbReference type="InterPro" id="IPR002058">
    <property type="entry name" value="PAP_assoc"/>
</dbReference>
<dbReference type="InterPro" id="IPR045862">
    <property type="entry name" value="Trf4-like"/>
</dbReference>
<evidence type="ECO:0000313" key="9">
    <source>
        <dbReference type="Proteomes" id="UP001152797"/>
    </source>
</evidence>
<evidence type="ECO:0000259" key="5">
    <source>
        <dbReference type="Pfam" id="PF03828"/>
    </source>
</evidence>
<dbReference type="GO" id="GO:0046872">
    <property type="term" value="F:metal ion binding"/>
    <property type="evidence" value="ECO:0007669"/>
    <property type="project" value="UniProtKB-KW"/>
</dbReference>
<dbReference type="GO" id="GO:0003729">
    <property type="term" value="F:mRNA binding"/>
    <property type="evidence" value="ECO:0007669"/>
    <property type="project" value="TreeGrafter"/>
</dbReference>
<dbReference type="GO" id="GO:0005730">
    <property type="term" value="C:nucleolus"/>
    <property type="evidence" value="ECO:0007669"/>
    <property type="project" value="TreeGrafter"/>
</dbReference>
<dbReference type="EMBL" id="CAMXCT030006401">
    <property type="protein sequence ID" value="CAL4801832.1"/>
    <property type="molecule type" value="Genomic_DNA"/>
</dbReference>
<evidence type="ECO:0000256" key="1">
    <source>
        <dbReference type="ARBA" id="ARBA00022723"/>
    </source>
</evidence>
<evidence type="ECO:0000313" key="7">
    <source>
        <dbReference type="EMBL" id="CAL1167895.1"/>
    </source>
</evidence>
<comment type="caution">
    <text evidence="6">The sequence shown here is derived from an EMBL/GenBank/DDBJ whole genome shotgun (WGS) entry which is preliminary data.</text>
</comment>
<evidence type="ECO:0000256" key="3">
    <source>
        <dbReference type="SAM" id="Coils"/>
    </source>
</evidence>
<keyword evidence="1" id="KW-0479">Metal-binding</keyword>
<keyword evidence="2" id="KW-0460">Magnesium</keyword>
<gene>
    <name evidence="6" type="ORF">C1SCF055_LOCUS39420</name>
</gene>
<organism evidence="6">
    <name type="scientific">Cladocopium goreaui</name>
    <dbReference type="NCBI Taxonomy" id="2562237"/>
    <lineage>
        <taxon>Eukaryota</taxon>
        <taxon>Sar</taxon>
        <taxon>Alveolata</taxon>
        <taxon>Dinophyceae</taxon>
        <taxon>Suessiales</taxon>
        <taxon>Symbiodiniaceae</taxon>
        <taxon>Cladocopium</taxon>
    </lineage>
</organism>
<dbReference type="InterPro" id="IPR043519">
    <property type="entry name" value="NT_sf"/>
</dbReference>
<dbReference type="GO" id="GO:0031123">
    <property type="term" value="P:RNA 3'-end processing"/>
    <property type="evidence" value="ECO:0007669"/>
    <property type="project" value="TreeGrafter"/>
</dbReference>
<dbReference type="Pfam" id="PF03828">
    <property type="entry name" value="PAP_assoc"/>
    <property type="match status" value="1"/>
</dbReference>
<dbReference type="EMBL" id="CAMXCT020006401">
    <property type="protein sequence ID" value="CAL1167895.1"/>
    <property type="molecule type" value="Genomic_DNA"/>
</dbReference>
<evidence type="ECO:0000313" key="6">
    <source>
        <dbReference type="EMBL" id="CAI4014520.1"/>
    </source>
</evidence>
<accession>A0A9P1DRU4</accession>
<dbReference type="GO" id="GO:1990817">
    <property type="term" value="F:poly(A) RNA polymerase activity"/>
    <property type="evidence" value="ECO:0007669"/>
    <property type="project" value="InterPro"/>
</dbReference>